<feature type="transmembrane region" description="Helical" evidence="1">
    <location>
        <begin position="35"/>
        <end position="55"/>
    </location>
</feature>
<accession>A0A9J6G7S6</accession>
<feature type="transmembrane region" description="Helical" evidence="1">
    <location>
        <begin position="117"/>
        <end position="139"/>
    </location>
</feature>
<protein>
    <submittedName>
        <fullName evidence="2">Uncharacterized protein</fullName>
    </submittedName>
</protein>
<organism evidence="2 3">
    <name type="scientific">Haemaphysalis longicornis</name>
    <name type="common">Bush tick</name>
    <dbReference type="NCBI Taxonomy" id="44386"/>
    <lineage>
        <taxon>Eukaryota</taxon>
        <taxon>Metazoa</taxon>
        <taxon>Ecdysozoa</taxon>
        <taxon>Arthropoda</taxon>
        <taxon>Chelicerata</taxon>
        <taxon>Arachnida</taxon>
        <taxon>Acari</taxon>
        <taxon>Parasitiformes</taxon>
        <taxon>Ixodida</taxon>
        <taxon>Ixodoidea</taxon>
        <taxon>Ixodidae</taxon>
        <taxon>Haemaphysalinae</taxon>
        <taxon>Haemaphysalis</taxon>
    </lineage>
</organism>
<dbReference type="VEuPathDB" id="VectorBase:HLOH_062077"/>
<dbReference type="GO" id="GO:0016020">
    <property type="term" value="C:membrane"/>
    <property type="evidence" value="ECO:0007669"/>
    <property type="project" value="InterPro"/>
</dbReference>
<dbReference type="InterPro" id="IPR026082">
    <property type="entry name" value="ABCA"/>
</dbReference>
<dbReference type="AlphaFoldDB" id="A0A9J6G7S6"/>
<proteinExistence type="predicted"/>
<dbReference type="PANTHER" id="PTHR19229">
    <property type="entry name" value="ATP-BINDING CASSETTE TRANSPORTER SUBFAMILY A ABCA"/>
    <property type="match status" value="1"/>
</dbReference>
<feature type="transmembrane region" description="Helical" evidence="1">
    <location>
        <begin position="76"/>
        <end position="97"/>
    </location>
</feature>
<dbReference type="OrthoDB" id="10255969at2759"/>
<gene>
    <name evidence="2" type="ORF">HPB48_006081</name>
</gene>
<comment type="caution">
    <text evidence="2">The sequence shown here is derived from an EMBL/GenBank/DDBJ whole genome shotgun (WGS) entry which is preliminary data.</text>
</comment>
<feature type="transmembrane region" description="Helical" evidence="1">
    <location>
        <begin position="172"/>
        <end position="195"/>
    </location>
</feature>
<dbReference type="OMA" id="VIGCAMM"/>
<evidence type="ECO:0000313" key="3">
    <source>
        <dbReference type="Proteomes" id="UP000821853"/>
    </source>
</evidence>
<evidence type="ECO:0000313" key="2">
    <source>
        <dbReference type="EMBL" id="KAH9371203.1"/>
    </source>
</evidence>
<dbReference type="Proteomes" id="UP000821853">
    <property type="component" value="Chromosome 3"/>
</dbReference>
<dbReference type="GO" id="GO:0140359">
    <property type="term" value="F:ABC-type transporter activity"/>
    <property type="evidence" value="ECO:0007669"/>
    <property type="project" value="InterPro"/>
</dbReference>
<keyword evidence="1" id="KW-0812">Transmembrane</keyword>
<feature type="transmembrane region" description="Helical" evidence="1">
    <location>
        <begin position="146"/>
        <end position="166"/>
    </location>
</feature>
<evidence type="ECO:0000256" key="1">
    <source>
        <dbReference type="SAM" id="Phobius"/>
    </source>
</evidence>
<keyword evidence="1" id="KW-0472">Membrane</keyword>
<dbReference type="GO" id="GO:0005319">
    <property type="term" value="F:lipid transporter activity"/>
    <property type="evidence" value="ECO:0007669"/>
    <property type="project" value="TreeGrafter"/>
</dbReference>
<dbReference type="PANTHER" id="PTHR19229:SF250">
    <property type="entry name" value="ABC TRANSPORTER DOMAIN-CONTAINING PROTEIN-RELATED"/>
    <property type="match status" value="1"/>
</dbReference>
<sequence length="251" mass="28608">MKNSSKRLTQTKVELMRFPYPRLFYGSEDRTLSRVALRFAVGFFVPFCFLVVKLVHEKRTGRKDMLRRAGLTDVSYWMGYFFEMSFVIGCAMMLMYVPLFLYHNSSGTAFLQYVDAGLFMAVLAVFGVLTIMHAMLLSIFFWEPCVAFAAAVVYWFLLGLLPYAVLQNPLGYGYYLTSRFAKLTSALTPAMYLHWCLRAIERFEKYGTWALSPARFLGSLLLLVEGSDVQEEGCCSRLRGQGFPTSNGRGT</sequence>
<reference evidence="2 3" key="1">
    <citation type="journal article" date="2020" name="Cell">
        <title>Large-Scale Comparative Analyses of Tick Genomes Elucidate Their Genetic Diversity and Vector Capacities.</title>
        <authorList>
            <consortium name="Tick Genome and Microbiome Consortium (TIGMIC)"/>
            <person name="Jia N."/>
            <person name="Wang J."/>
            <person name="Shi W."/>
            <person name="Du L."/>
            <person name="Sun Y."/>
            <person name="Zhan W."/>
            <person name="Jiang J.F."/>
            <person name="Wang Q."/>
            <person name="Zhang B."/>
            <person name="Ji P."/>
            <person name="Bell-Sakyi L."/>
            <person name="Cui X.M."/>
            <person name="Yuan T.T."/>
            <person name="Jiang B.G."/>
            <person name="Yang W.F."/>
            <person name="Lam T.T."/>
            <person name="Chang Q.C."/>
            <person name="Ding S.J."/>
            <person name="Wang X.J."/>
            <person name="Zhu J.G."/>
            <person name="Ruan X.D."/>
            <person name="Zhao L."/>
            <person name="Wei J.T."/>
            <person name="Ye R.Z."/>
            <person name="Que T.C."/>
            <person name="Du C.H."/>
            <person name="Zhou Y.H."/>
            <person name="Cheng J.X."/>
            <person name="Dai P.F."/>
            <person name="Guo W.B."/>
            <person name="Han X.H."/>
            <person name="Huang E.J."/>
            <person name="Li L.F."/>
            <person name="Wei W."/>
            <person name="Gao Y.C."/>
            <person name="Liu J.Z."/>
            <person name="Shao H.Z."/>
            <person name="Wang X."/>
            <person name="Wang C.C."/>
            <person name="Yang T.C."/>
            <person name="Huo Q.B."/>
            <person name="Li W."/>
            <person name="Chen H.Y."/>
            <person name="Chen S.E."/>
            <person name="Zhou L.G."/>
            <person name="Ni X.B."/>
            <person name="Tian J.H."/>
            <person name="Sheng Y."/>
            <person name="Liu T."/>
            <person name="Pan Y.S."/>
            <person name="Xia L.Y."/>
            <person name="Li J."/>
            <person name="Zhao F."/>
            <person name="Cao W.C."/>
        </authorList>
    </citation>
    <scope>NUCLEOTIDE SEQUENCE [LARGE SCALE GENOMIC DNA]</scope>
    <source>
        <strain evidence="2">HaeL-2018</strain>
    </source>
</reference>
<keyword evidence="1" id="KW-1133">Transmembrane helix</keyword>
<dbReference type="EMBL" id="JABSTR010000005">
    <property type="protein sequence ID" value="KAH9371203.1"/>
    <property type="molecule type" value="Genomic_DNA"/>
</dbReference>
<keyword evidence="3" id="KW-1185">Reference proteome</keyword>
<name>A0A9J6G7S6_HAELO</name>